<organism evidence="2 3">
    <name type="scientific">Candidatus Kaiserbacteria bacterium CG10_big_fil_rev_8_21_14_0_10_51_14</name>
    <dbReference type="NCBI Taxonomy" id="1974610"/>
    <lineage>
        <taxon>Bacteria</taxon>
        <taxon>Candidatus Kaiseribacteriota</taxon>
    </lineage>
</organism>
<feature type="signal peptide" evidence="1">
    <location>
        <begin position="1"/>
        <end position="24"/>
    </location>
</feature>
<comment type="caution">
    <text evidence="2">The sequence shown here is derived from an EMBL/GenBank/DDBJ whole genome shotgun (WGS) entry which is preliminary data.</text>
</comment>
<feature type="chain" id="PRO_5013601184" evidence="1">
    <location>
        <begin position="25"/>
        <end position="197"/>
    </location>
</feature>
<dbReference type="Proteomes" id="UP000231192">
    <property type="component" value="Unassembled WGS sequence"/>
</dbReference>
<keyword evidence="1" id="KW-0732">Signal</keyword>
<dbReference type="AlphaFoldDB" id="A0A2H0UBM7"/>
<evidence type="ECO:0000256" key="1">
    <source>
        <dbReference type="SAM" id="SignalP"/>
    </source>
</evidence>
<evidence type="ECO:0000313" key="2">
    <source>
        <dbReference type="EMBL" id="PIR83824.1"/>
    </source>
</evidence>
<name>A0A2H0UBM7_9BACT</name>
<reference evidence="3" key="1">
    <citation type="submission" date="2017-09" db="EMBL/GenBank/DDBJ databases">
        <title>Depth-based differentiation of microbial function through sediment-hosted aquifers and enrichment of novel symbionts in the deep terrestrial subsurface.</title>
        <authorList>
            <person name="Probst A.J."/>
            <person name="Ladd B."/>
            <person name="Jarett J.K."/>
            <person name="Geller-Mcgrath D.E."/>
            <person name="Sieber C.M.K."/>
            <person name="Emerson J.B."/>
            <person name="Anantharaman K."/>
            <person name="Thomas B.C."/>
            <person name="Malmstrom R."/>
            <person name="Stieglmeier M."/>
            <person name="Klingl A."/>
            <person name="Woyke T."/>
            <person name="Ryan C.M."/>
            <person name="Banfield J.F."/>
        </authorList>
    </citation>
    <scope>NUCLEOTIDE SEQUENCE [LARGE SCALE GENOMIC DNA]</scope>
</reference>
<accession>A0A2H0UBM7</accession>
<proteinExistence type="predicted"/>
<dbReference type="EMBL" id="PFBK01000007">
    <property type="protein sequence ID" value="PIR83824.1"/>
    <property type="molecule type" value="Genomic_DNA"/>
</dbReference>
<sequence length="197" mass="21407">MTIVRERAIVVALALASTVFVSTAAPVHAVTFSNTTTVTGSASILGALSKGSGTFVIDHPLDPKNKLLYHSFVESPDVKNMYDGVAELNENGEATIELPGYFLALNYDFRYLATPIGNAMPNLFLKKEVKKRFFGFFGTPVFKISGGTPGGRVSWQVTGIRHDTYIEANPITVEVQKGPDELVDMGEYICSECYGTE</sequence>
<evidence type="ECO:0000313" key="3">
    <source>
        <dbReference type="Proteomes" id="UP000231192"/>
    </source>
</evidence>
<gene>
    <name evidence="2" type="ORF">COU18_02455</name>
</gene>
<protein>
    <submittedName>
        <fullName evidence="2">Uncharacterized protein</fullName>
    </submittedName>
</protein>